<organism evidence="1 2">
    <name type="scientific">Actinacidiphila yanglinensis</name>
    <dbReference type="NCBI Taxonomy" id="310779"/>
    <lineage>
        <taxon>Bacteria</taxon>
        <taxon>Bacillati</taxon>
        <taxon>Actinomycetota</taxon>
        <taxon>Actinomycetes</taxon>
        <taxon>Kitasatosporales</taxon>
        <taxon>Streptomycetaceae</taxon>
        <taxon>Actinacidiphila</taxon>
    </lineage>
</organism>
<keyword evidence="2" id="KW-1185">Reference proteome</keyword>
<dbReference type="EMBL" id="FNVU01000027">
    <property type="protein sequence ID" value="SEG93236.1"/>
    <property type="molecule type" value="Genomic_DNA"/>
</dbReference>
<protein>
    <submittedName>
        <fullName evidence="1">Uncharacterized protein</fullName>
    </submittedName>
</protein>
<dbReference type="RefSeq" id="WP_103890530.1">
    <property type="nucleotide sequence ID" value="NZ_FNVU01000027.1"/>
</dbReference>
<dbReference type="OrthoDB" id="4067342at2"/>
<dbReference type="Proteomes" id="UP000236754">
    <property type="component" value="Unassembled WGS sequence"/>
</dbReference>
<evidence type="ECO:0000313" key="2">
    <source>
        <dbReference type="Proteomes" id="UP000236754"/>
    </source>
</evidence>
<sequence>MHSWHALTIAEQTLMRRALAGHALAGVVQDYGDALRWAGRADAPPLRSFTEREQRALVPHLAGVAVDLAERGLPTVEVRQSHGAGASALVAGPELREVLTDPAHWLWTPRPSRNVGLTAPQPVRERWFGAGYPTADTSALPTWEELSIGRREVLVCAAEASGMLTGAFGIWADPPDDLGAIARRAWVDRQLAPLSSFVREGWIEVRHHPDEARDAFTVIPFEGLRAALTDPAVRYQGEDWGVGVGCVFTHAGLAVWRGGWGDAWGRRLTLS</sequence>
<proteinExistence type="predicted"/>
<dbReference type="AlphaFoldDB" id="A0A1H6E8H1"/>
<gene>
    <name evidence="1" type="ORF">SAMN05216223_12763</name>
</gene>
<reference evidence="1 2" key="1">
    <citation type="submission" date="2016-10" db="EMBL/GenBank/DDBJ databases">
        <authorList>
            <person name="de Groot N.N."/>
        </authorList>
    </citation>
    <scope>NUCLEOTIDE SEQUENCE [LARGE SCALE GENOMIC DNA]</scope>
    <source>
        <strain evidence="1 2">CGMCC 4.2023</strain>
    </source>
</reference>
<name>A0A1H6E8H1_9ACTN</name>
<accession>A0A1H6E8H1</accession>
<evidence type="ECO:0000313" key="1">
    <source>
        <dbReference type="EMBL" id="SEG93236.1"/>
    </source>
</evidence>